<evidence type="ECO:0000259" key="2">
    <source>
        <dbReference type="Pfam" id="PF25900"/>
    </source>
</evidence>
<dbReference type="AlphaFoldDB" id="A0A9D4FYZ4"/>
<evidence type="ECO:0000256" key="1">
    <source>
        <dbReference type="SAM" id="MobiDB-lite"/>
    </source>
</evidence>
<feature type="domain" description="Pappalysin-1 SD scarf" evidence="2">
    <location>
        <begin position="109"/>
        <end position="255"/>
    </location>
</feature>
<keyword evidence="4" id="KW-1185">Reference proteome</keyword>
<comment type="caution">
    <text evidence="3">The sequence shown here is derived from an EMBL/GenBank/DDBJ whole genome shotgun (WGS) entry which is preliminary data.</text>
</comment>
<dbReference type="EMBL" id="JAIWYP010000006">
    <property type="protein sequence ID" value="KAH3807548.1"/>
    <property type="molecule type" value="Genomic_DNA"/>
</dbReference>
<name>A0A9D4FYZ4_DREPO</name>
<evidence type="ECO:0000313" key="3">
    <source>
        <dbReference type="EMBL" id="KAH3807548.1"/>
    </source>
</evidence>
<dbReference type="Pfam" id="PF25900">
    <property type="entry name" value="PAPPA"/>
    <property type="match status" value="2"/>
</dbReference>
<proteinExistence type="predicted"/>
<reference evidence="3" key="2">
    <citation type="submission" date="2020-11" db="EMBL/GenBank/DDBJ databases">
        <authorList>
            <person name="McCartney M.A."/>
            <person name="Auch B."/>
            <person name="Kono T."/>
            <person name="Mallez S."/>
            <person name="Becker A."/>
            <person name="Gohl D.M."/>
            <person name="Silverstein K.A.T."/>
            <person name="Koren S."/>
            <person name="Bechman K.B."/>
            <person name="Herman A."/>
            <person name="Abrahante J.E."/>
            <person name="Garbe J."/>
        </authorList>
    </citation>
    <scope>NUCLEOTIDE SEQUENCE</scope>
    <source>
        <strain evidence="3">Duluth1</strain>
        <tissue evidence="3">Whole animal</tissue>
    </source>
</reference>
<dbReference type="Proteomes" id="UP000828390">
    <property type="component" value="Unassembled WGS sequence"/>
</dbReference>
<organism evidence="3 4">
    <name type="scientific">Dreissena polymorpha</name>
    <name type="common">Zebra mussel</name>
    <name type="synonym">Mytilus polymorpha</name>
    <dbReference type="NCBI Taxonomy" id="45954"/>
    <lineage>
        <taxon>Eukaryota</taxon>
        <taxon>Metazoa</taxon>
        <taxon>Spiralia</taxon>
        <taxon>Lophotrochozoa</taxon>
        <taxon>Mollusca</taxon>
        <taxon>Bivalvia</taxon>
        <taxon>Autobranchia</taxon>
        <taxon>Heteroconchia</taxon>
        <taxon>Euheterodonta</taxon>
        <taxon>Imparidentia</taxon>
        <taxon>Neoheterodontei</taxon>
        <taxon>Myida</taxon>
        <taxon>Dreissenoidea</taxon>
        <taxon>Dreissenidae</taxon>
        <taxon>Dreissena</taxon>
    </lineage>
</organism>
<sequence>MMPLGTTGMNRGSGKVLKCLIPPGRTGNDRRGTGNNRDGTVVPPGPMQTPAELRQRTGCRRWCPGECRQSSGKANPCWYRLNLRMKLLLLGSVTVLLVCSSSALKTGEVQWVSGVIRYSSQYGTDNWSAQQILGVPDVYPEYGDIDRAWAPHVIDANQFLEFQYATPVYVTKVDVYETYNAGGVKAIKCLDVSGTWITLWSTPQVSVIKSARIFSPSFTSTIPCFSNLIRLDIDCTVANTWVEIDAVGLRGSVEEGQWVSGVIRYSSQYGTDNWSAQQILGVPNVYPTYGDINRAWAPHVIDANQFLEFQFATPVYVRKVDVYETFNAGGVKAIKCLDVSGTWITLWSTPQVSAIKSARIFSPSFTSTMPCFSNIIRLDIDCTVANTWVEIDAVGLRGYVGTQDGTKNEHALNKEGAATAADES</sequence>
<accession>A0A9D4FYZ4</accession>
<evidence type="ECO:0000313" key="4">
    <source>
        <dbReference type="Proteomes" id="UP000828390"/>
    </source>
</evidence>
<protein>
    <recommendedName>
        <fullName evidence="2">Pappalysin-1 SD scarf domain-containing protein</fullName>
    </recommendedName>
</protein>
<dbReference type="InterPro" id="IPR058897">
    <property type="entry name" value="PAPPA_SD_C"/>
</dbReference>
<gene>
    <name evidence="3" type="ORF">DPMN_135893</name>
</gene>
<feature type="domain" description="Pappalysin-1 SD scarf" evidence="2">
    <location>
        <begin position="257"/>
        <end position="398"/>
    </location>
</feature>
<feature type="region of interest" description="Disordered" evidence="1">
    <location>
        <begin position="1"/>
        <end position="51"/>
    </location>
</feature>
<reference evidence="3" key="1">
    <citation type="journal article" date="2019" name="bioRxiv">
        <title>The Genome of the Zebra Mussel, Dreissena polymorpha: A Resource for Invasive Species Research.</title>
        <authorList>
            <person name="McCartney M.A."/>
            <person name="Auch B."/>
            <person name="Kono T."/>
            <person name="Mallez S."/>
            <person name="Zhang Y."/>
            <person name="Obille A."/>
            <person name="Becker A."/>
            <person name="Abrahante J.E."/>
            <person name="Garbe J."/>
            <person name="Badalamenti J.P."/>
            <person name="Herman A."/>
            <person name="Mangelson H."/>
            <person name="Liachko I."/>
            <person name="Sullivan S."/>
            <person name="Sone E.D."/>
            <person name="Koren S."/>
            <person name="Silverstein K.A.T."/>
            <person name="Beckman K.B."/>
            <person name="Gohl D.M."/>
        </authorList>
    </citation>
    <scope>NUCLEOTIDE SEQUENCE</scope>
    <source>
        <strain evidence="3">Duluth1</strain>
        <tissue evidence="3">Whole animal</tissue>
    </source>
</reference>